<accession>A0A9D1FPU4</accession>
<reference evidence="2" key="1">
    <citation type="submission" date="2020-10" db="EMBL/GenBank/DDBJ databases">
        <authorList>
            <person name="Gilroy R."/>
        </authorList>
    </citation>
    <scope>NUCLEOTIDE SEQUENCE</scope>
    <source>
        <strain evidence="2">CHK199-13235</strain>
    </source>
</reference>
<keyword evidence="1" id="KW-0472">Membrane</keyword>
<protein>
    <submittedName>
        <fullName evidence="2">TIGR04086 family membrane protein</fullName>
    </submittedName>
</protein>
<dbReference type="Pfam" id="PF12670">
    <property type="entry name" value="DUF3792"/>
    <property type="match status" value="1"/>
</dbReference>
<organism evidence="2 3">
    <name type="scientific">Candidatus Merdivicinus excrementipullorum</name>
    <dbReference type="NCBI Taxonomy" id="2840867"/>
    <lineage>
        <taxon>Bacteria</taxon>
        <taxon>Bacillati</taxon>
        <taxon>Bacillota</taxon>
        <taxon>Clostridia</taxon>
        <taxon>Eubacteriales</taxon>
        <taxon>Oscillospiraceae</taxon>
        <taxon>Oscillospiraceae incertae sedis</taxon>
        <taxon>Candidatus Merdivicinus</taxon>
    </lineage>
</organism>
<feature type="transmembrane region" description="Helical" evidence="1">
    <location>
        <begin position="54"/>
        <end position="75"/>
    </location>
</feature>
<evidence type="ECO:0000313" key="2">
    <source>
        <dbReference type="EMBL" id="HIS77489.1"/>
    </source>
</evidence>
<evidence type="ECO:0000313" key="3">
    <source>
        <dbReference type="Proteomes" id="UP000824002"/>
    </source>
</evidence>
<keyword evidence="1" id="KW-0812">Transmembrane</keyword>
<feature type="transmembrane region" description="Helical" evidence="1">
    <location>
        <begin position="110"/>
        <end position="132"/>
    </location>
</feature>
<dbReference type="NCBIfam" id="TIGR04086">
    <property type="entry name" value="TIGR04086_membr"/>
    <property type="match status" value="1"/>
</dbReference>
<sequence length="138" mass="13662">MEKADKQGNGAFLTRGKAYVRPVLLGVLAGILAGGGALCLLAAVLGAVHATGAMIPAAAMAVAAIGGFFAGFTAAKARKKRGLLTGGFSALLLAAVILAVSWILSGMPEASVWSRALVVIVAGMIGGVLGVGKKGQLY</sequence>
<evidence type="ECO:0000256" key="1">
    <source>
        <dbReference type="SAM" id="Phobius"/>
    </source>
</evidence>
<dbReference type="Proteomes" id="UP000824002">
    <property type="component" value="Unassembled WGS sequence"/>
</dbReference>
<gene>
    <name evidence="2" type="ORF">IAB51_11885</name>
</gene>
<dbReference type="EMBL" id="DVJP01000077">
    <property type="protein sequence ID" value="HIS77489.1"/>
    <property type="molecule type" value="Genomic_DNA"/>
</dbReference>
<reference evidence="2" key="2">
    <citation type="journal article" date="2021" name="PeerJ">
        <title>Extensive microbial diversity within the chicken gut microbiome revealed by metagenomics and culture.</title>
        <authorList>
            <person name="Gilroy R."/>
            <person name="Ravi A."/>
            <person name="Getino M."/>
            <person name="Pursley I."/>
            <person name="Horton D.L."/>
            <person name="Alikhan N.F."/>
            <person name="Baker D."/>
            <person name="Gharbi K."/>
            <person name="Hall N."/>
            <person name="Watson M."/>
            <person name="Adriaenssens E.M."/>
            <person name="Foster-Nyarko E."/>
            <person name="Jarju S."/>
            <person name="Secka A."/>
            <person name="Antonio M."/>
            <person name="Oren A."/>
            <person name="Chaudhuri R.R."/>
            <person name="La Ragione R."/>
            <person name="Hildebrand F."/>
            <person name="Pallen M.J."/>
        </authorList>
    </citation>
    <scope>NUCLEOTIDE SEQUENCE</scope>
    <source>
        <strain evidence="2">CHK199-13235</strain>
    </source>
</reference>
<comment type="caution">
    <text evidence="2">The sequence shown here is derived from an EMBL/GenBank/DDBJ whole genome shotgun (WGS) entry which is preliminary data.</text>
</comment>
<keyword evidence="1" id="KW-1133">Transmembrane helix</keyword>
<name>A0A9D1FPU4_9FIRM</name>
<dbReference type="AlphaFoldDB" id="A0A9D1FPU4"/>
<proteinExistence type="predicted"/>
<feature type="transmembrane region" description="Helical" evidence="1">
    <location>
        <begin position="82"/>
        <end position="104"/>
    </location>
</feature>
<dbReference type="InterPro" id="IPR023804">
    <property type="entry name" value="DUF3792_TM"/>
</dbReference>
<feature type="transmembrane region" description="Helical" evidence="1">
    <location>
        <begin position="23"/>
        <end position="48"/>
    </location>
</feature>